<organism evidence="2 3">
    <name type="scientific">Pontibacter burrus</name>
    <dbReference type="NCBI Taxonomy" id="2704466"/>
    <lineage>
        <taxon>Bacteria</taxon>
        <taxon>Pseudomonadati</taxon>
        <taxon>Bacteroidota</taxon>
        <taxon>Cytophagia</taxon>
        <taxon>Cytophagales</taxon>
        <taxon>Hymenobacteraceae</taxon>
        <taxon>Pontibacter</taxon>
    </lineage>
</organism>
<keyword evidence="1" id="KW-0812">Transmembrane</keyword>
<evidence type="ECO:0000313" key="2">
    <source>
        <dbReference type="EMBL" id="NEM99550.1"/>
    </source>
</evidence>
<accession>A0A6B3M0T2</accession>
<name>A0A6B3M0T2_9BACT</name>
<comment type="caution">
    <text evidence="2">The sequence shown here is derived from an EMBL/GenBank/DDBJ whole genome shotgun (WGS) entry which is preliminary data.</text>
</comment>
<feature type="transmembrane region" description="Helical" evidence="1">
    <location>
        <begin position="304"/>
        <end position="326"/>
    </location>
</feature>
<feature type="transmembrane region" description="Helical" evidence="1">
    <location>
        <begin position="272"/>
        <end position="298"/>
    </location>
</feature>
<gene>
    <name evidence="2" type="ORF">GXP69_17770</name>
</gene>
<reference evidence="2 3" key="1">
    <citation type="submission" date="2020-02" db="EMBL/GenBank/DDBJ databases">
        <authorList>
            <person name="Kim M.K."/>
        </authorList>
    </citation>
    <scope>NUCLEOTIDE SEQUENCE [LARGE SCALE GENOMIC DNA]</scope>
    <source>
        <strain evidence="2 3">BT327</strain>
    </source>
</reference>
<protein>
    <recommendedName>
        <fullName evidence="4">Glycosyltransferase RgtA/B/C/D-like domain-containing protein</fullName>
    </recommendedName>
</protein>
<evidence type="ECO:0000256" key="1">
    <source>
        <dbReference type="SAM" id="Phobius"/>
    </source>
</evidence>
<dbReference type="AlphaFoldDB" id="A0A6B3M0T2"/>
<feature type="transmembrane region" description="Helical" evidence="1">
    <location>
        <begin position="206"/>
        <end position="226"/>
    </location>
</feature>
<keyword evidence="1" id="KW-0472">Membrane</keyword>
<feature type="transmembrane region" description="Helical" evidence="1">
    <location>
        <begin position="167"/>
        <end position="200"/>
    </location>
</feature>
<feature type="transmembrane region" description="Helical" evidence="1">
    <location>
        <begin position="358"/>
        <end position="379"/>
    </location>
</feature>
<feature type="transmembrane region" description="Helical" evidence="1">
    <location>
        <begin position="15"/>
        <end position="35"/>
    </location>
</feature>
<dbReference type="RefSeq" id="WP_163916780.1">
    <property type="nucleotide sequence ID" value="NZ_JAAGWD010000010.1"/>
</dbReference>
<feature type="transmembrane region" description="Helical" evidence="1">
    <location>
        <begin position="141"/>
        <end position="160"/>
    </location>
</feature>
<sequence length="384" mass="43790">MHQYFVSLNQEIQKVPGYLIFCGLAILWLIVQFYFLQSLGVRTVPDSTFRYIPYATQIAETWQLGESHDNRYFLYIAFLALFVKSDGGLTISIIVQTALSGAACILFYKAVKHLTDQSRLPAILATIIFILWKDIQYLNVYILTESLFISALVLVFYALVKSRSWKDYLVVIALCVIPALLRPNGFIVLLSVLVCFGLHYRQLLFRYRKLVIGSAVAGVIILIAILDRYLLTTFEIVETYARGEVIYASNIFAVPADGVTLPTEKDSPLLRILYFILQNPVFFFKLFFAKLIVFIAYIKPYYSLLHNLSIVFVIHPLYFFTVWLFLKDKKTAARAFAPTVFILQACIVAATSEDWDSRFITLLLPVIIASGVAGVYSFVKHKLR</sequence>
<proteinExistence type="predicted"/>
<evidence type="ECO:0000313" key="3">
    <source>
        <dbReference type="Proteomes" id="UP000474777"/>
    </source>
</evidence>
<dbReference type="Proteomes" id="UP000474777">
    <property type="component" value="Unassembled WGS sequence"/>
</dbReference>
<feature type="transmembrane region" description="Helical" evidence="1">
    <location>
        <begin position="89"/>
        <end position="108"/>
    </location>
</feature>
<keyword evidence="3" id="KW-1185">Reference proteome</keyword>
<evidence type="ECO:0008006" key="4">
    <source>
        <dbReference type="Google" id="ProtNLM"/>
    </source>
</evidence>
<dbReference type="EMBL" id="JAAGWD010000010">
    <property type="protein sequence ID" value="NEM99550.1"/>
    <property type="molecule type" value="Genomic_DNA"/>
</dbReference>
<keyword evidence="1" id="KW-1133">Transmembrane helix</keyword>